<keyword evidence="1" id="KW-0472">Membrane</keyword>
<feature type="transmembrane region" description="Helical" evidence="1">
    <location>
        <begin position="14"/>
        <end position="34"/>
    </location>
</feature>
<feature type="transmembrane region" description="Helical" evidence="1">
    <location>
        <begin position="108"/>
        <end position="128"/>
    </location>
</feature>
<keyword evidence="3" id="KW-1185">Reference proteome</keyword>
<organism evidence="2 3">
    <name type="scientific">Pseudodonghicola xiamenensis</name>
    <dbReference type="NCBI Taxonomy" id="337702"/>
    <lineage>
        <taxon>Bacteria</taxon>
        <taxon>Pseudomonadati</taxon>
        <taxon>Pseudomonadota</taxon>
        <taxon>Alphaproteobacteria</taxon>
        <taxon>Rhodobacterales</taxon>
        <taxon>Paracoccaceae</taxon>
        <taxon>Pseudodonghicola</taxon>
    </lineage>
</organism>
<evidence type="ECO:0000313" key="3">
    <source>
        <dbReference type="Proteomes" id="UP000611500"/>
    </source>
</evidence>
<feature type="transmembrane region" description="Helical" evidence="1">
    <location>
        <begin position="134"/>
        <end position="154"/>
    </location>
</feature>
<proteinExistence type="predicted"/>
<reference evidence="2" key="1">
    <citation type="journal article" date="2014" name="Int. J. Syst. Evol. Microbiol.">
        <title>Complete genome sequence of Corynebacterium casei LMG S-19264T (=DSM 44701T), isolated from a smear-ripened cheese.</title>
        <authorList>
            <consortium name="US DOE Joint Genome Institute (JGI-PGF)"/>
            <person name="Walter F."/>
            <person name="Albersmeier A."/>
            <person name="Kalinowski J."/>
            <person name="Ruckert C."/>
        </authorList>
    </citation>
    <scope>NUCLEOTIDE SEQUENCE</scope>
    <source>
        <strain evidence="2">CGMCC 1.7081</strain>
    </source>
</reference>
<dbReference type="Pfam" id="PF22285">
    <property type="entry name" value="DUF6962"/>
    <property type="match status" value="1"/>
</dbReference>
<dbReference type="InterPro" id="IPR054235">
    <property type="entry name" value="DUF6962"/>
</dbReference>
<reference evidence="2" key="2">
    <citation type="submission" date="2020-09" db="EMBL/GenBank/DDBJ databases">
        <authorList>
            <person name="Sun Q."/>
            <person name="Zhou Y."/>
        </authorList>
    </citation>
    <scope>NUCLEOTIDE SEQUENCE</scope>
    <source>
        <strain evidence="2">CGMCC 1.7081</strain>
    </source>
</reference>
<dbReference type="AlphaFoldDB" id="A0A8J3H4J2"/>
<dbReference type="EMBL" id="BNAP01000001">
    <property type="protein sequence ID" value="GHG79540.1"/>
    <property type="molecule type" value="Genomic_DNA"/>
</dbReference>
<evidence type="ECO:0000256" key="1">
    <source>
        <dbReference type="SAM" id="Phobius"/>
    </source>
</evidence>
<evidence type="ECO:0000313" key="2">
    <source>
        <dbReference type="EMBL" id="GHG79540.1"/>
    </source>
</evidence>
<feature type="transmembrane region" description="Helical" evidence="1">
    <location>
        <begin position="166"/>
        <end position="183"/>
    </location>
</feature>
<gene>
    <name evidence="2" type="ORF">GCM10010961_01690</name>
</gene>
<keyword evidence="1" id="KW-0812">Transmembrane</keyword>
<feature type="transmembrane region" description="Helical" evidence="1">
    <location>
        <begin position="83"/>
        <end position="101"/>
    </location>
</feature>
<comment type="caution">
    <text evidence="2">The sequence shown here is derived from an EMBL/GenBank/DDBJ whole genome shotgun (WGS) entry which is preliminary data.</text>
</comment>
<feature type="transmembrane region" description="Helical" evidence="1">
    <location>
        <begin position="46"/>
        <end position="63"/>
    </location>
</feature>
<accession>A0A8J3H4J2</accession>
<sequence length="222" mass="23123">MSGGQQGTAMLDELALSALTDAILACELFFLAGLSLRAGGQLLSPAWLWGMTLALIGLASLLGTIDHGFFEAIGHPGHRDMVVATRLVIVAGSLGMIVTSAMQYLSGAWRLGGMVLAVGAALYPVSMILTSDDFLSVILYYSAGLLLLLVLSVLNLRGNRGTGPMILGIVLTLGVSGMIPAQSGGFWGLGLYGSYHVLLMPTVILLYLGGRGFRQTRGGPGK</sequence>
<feature type="transmembrane region" description="Helical" evidence="1">
    <location>
        <begin position="189"/>
        <end position="208"/>
    </location>
</feature>
<keyword evidence="1" id="KW-1133">Transmembrane helix</keyword>
<name>A0A8J3H4J2_9RHOB</name>
<protein>
    <submittedName>
        <fullName evidence="2">Uncharacterized protein</fullName>
    </submittedName>
</protein>
<dbReference type="Proteomes" id="UP000611500">
    <property type="component" value="Unassembled WGS sequence"/>
</dbReference>